<organism evidence="4 5">
    <name type="scientific">Mesorhizobium australicum</name>
    <dbReference type="NCBI Taxonomy" id="536018"/>
    <lineage>
        <taxon>Bacteria</taxon>
        <taxon>Pseudomonadati</taxon>
        <taxon>Pseudomonadota</taxon>
        <taxon>Alphaproteobacteria</taxon>
        <taxon>Hyphomicrobiales</taxon>
        <taxon>Phyllobacteriaceae</taxon>
        <taxon>Mesorhizobium</taxon>
    </lineage>
</organism>
<accession>A0A1X7NU05</accession>
<comment type="similarity">
    <text evidence="1">Belongs to the bacterial sugar transferase family.</text>
</comment>
<proteinExistence type="inferred from homology"/>
<evidence type="ECO:0000256" key="1">
    <source>
        <dbReference type="ARBA" id="ARBA00006464"/>
    </source>
</evidence>
<reference evidence="5" key="1">
    <citation type="submission" date="2017-04" db="EMBL/GenBank/DDBJ databases">
        <authorList>
            <person name="Varghese N."/>
            <person name="Submissions S."/>
        </authorList>
    </citation>
    <scope>NUCLEOTIDE SEQUENCE [LARGE SCALE GENOMIC DNA]</scope>
    <source>
        <strain evidence="5">B5P</strain>
    </source>
</reference>
<dbReference type="Proteomes" id="UP000193083">
    <property type="component" value="Unassembled WGS sequence"/>
</dbReference>
<dbReference type="InterPro" id="IPR003362">
    <property type="entry name" value="Bact_transf"/>
</dbReference>
<evidence type="ECO:0000313" key="5">
    <source>
        <dbReference type="Proteomes" id="UP000193083"/>
    </source>
</evidence>
<evidence type="ECO:0000256" key="2">
    <source>
        <dbReference type="ARBA" id="ARBA00023169"/>
    </source>
</evidence>
<evidence type="ECO:0000313" key="4">
    <source>
        <dbReference type="EMBL" id="SMH41760.1"/>
    </source>
</evidence>
<dbReference type="OrthoDB" id="9808602at2"/>
<protein>
    <submittedName>
        <fullName evidence="4">O-antigen biosynthesis protein WbqP</fullName>
    </submittedName>
</protein>
<gene>
    <name evidence="4" type="ORF">SAMN02982922_2627</name>
</gene>
<evidence type="ECO:0000259" key="3">
    <source>
        <dbReference type="Pfam" id="PF02397"/>
    </source>
</evidence>
<dbReference type="PANTHER" id="PTHR30576:SF10">
    <property type="entry name" value="SLL5057 PROTEIN"/>
    <property type="match status" value="1"/>
</dbReference>
<dbReference type="AlphaFoldDB" id="A0A1X7NU05"/>
<dbReference type="GO" id="GO:0000271">
    <property type="term" value="P:polysaccharide biosynthetic process"/>
    <property type="evidence" value="ECO:0007669"/>
    <property type="project" value="UniProtKB-KW"/>
</dbReference>
<feature type="domain" description="Bacterial sugar transferase" evidence="3">
    <location>
        <begin position="4"/>
        <end position="174"/>
    </location>
</feature>
<sequence>MLARLTEASIALIGLVVTFPLVLAAGLAVRGTSAGPALLVQERVGRHETPFRCLKLRTMWRDTRAVPTHEAAVSAVTPVGRFLRRTKLDELPQLWNVLLGEMSFVGPRPCLPTQEALIAARRARGVYALRPGITGLAQVRGVDMSDPEALAVIDAEYLAKRTLALDLRILLATLIPGVPAP</sequence>
<keyword evidence="5" id="KW-1185">Reference proteome</keyword>
<dbReference type="Pfam" id="PF02397">
    <property type="entry name" value="Bac_transf"/>
    <property type="match status" value="1"/>
</dbReference>
<dbReference type="GO" id="GO:0016780">
    <property type="term" value="F:phosphotransferase activity, for other substituted phosphate groups"/>
    <property type="evidence" value="ECO:0007669"/>
    <property type="project" value="TreeGrafter"/>
</dbReference>
<name>A0A1X7NU05_9HYPH</name>
<dbReference type="EMBL" id="FXBL01000004">
    <property type="protein sequence ID" value="SMH41760.1"/>
    <property type="molecule type" value="Genomic_DNA"/>
</dbReference>
<dbReference type="PANTHER" id="PTHR30576">
    <property type="entry name" value="COLANIC BIOSYNTHESIS UDP-GLUCOSE LIPID CARRIER TRANSFERASE"/>
    <property type="match status" value="1"/>
</dbReference>
<keyword evidence="2" id="KW-0270">Exopolysaccharide synthesis</keyword>